<dbReference type="HOGENOM" id="CLU_1848244_0_0_1"/>
<feature type="compositionally biased region" description="Basic and acidic residues" evidence="1">
    <location>
        <begin position="102"/>
        <end position="125"/>
    </location>
</feature>
<dbReference type="PaxDb" id="65489-OBART03G01860.1"/>
<evidence type="ECO:0000313" key="2">
    <source>
        <dbReference type="EnsemblPlants" id="OBART03G01860.1"/>
    </source>
</evidence>
<feature type="region of interest" description="Disordered" evidence="1">
    <location>
        <begin position="85"/>
        <end position="125"/>
    </location>
</feature>
<evidence type="ECO:0000313" key="3">
    <source>
        <dbReference type="Proteomes" id="UP000026960"/>
    </source>
</evidence>
<name>A0A0D3FD70_9ORYZ</name>
<reference evidence="2" key="1">
    <citation type="journal article" date="2009" name="Rice">
        <title>De Novo Next Generation Sequencing of Plant Genomes.</title>
        <authorList>
            <person name="Rounsley S."/>
            <person name="Marri P.R."/>
            <person name="Yu Y."/>
            <person name="He R."/>
            <person name="Sisneros N."/>
            <person name="Goicoechea J.L."/>
            <person name="Lee S.J."/>
            <person name="Angelova A."/>
            <person name="Kudrna D."/>
            <person name="Luo M."/>
            <person name="Affourtit J."/>
            <person name="Desany B."/>
            <person name="Knight J."/>
            <person name="Niazi F."/>
            <person name="Egholm M."/>
            <person name="Wing R.A."/>
        </authorList>
    </citation>
    <scope>NUCLEOTIDE SEQUENCE [LARGE SCALE GENOMIC DNA]</scope>
    <source>
        <strain evidence="2">cv. IRGC 105608</strain>
    </source>
</reference>
<proteinExistence type="predicted"/>
<organism evidence="2">
    <name type="scientific">Oryza barthii</name>
    <dbReference type="NCBI Taxonomy" id="65489"/>
    <lineage>
        <taxon>Eukaryota</taxon>
        <taxon>Viridiplantae</taxon>
        <taxon>Streptophyta</taxon>
        <taxon>Embryophyta</taxon>
        <taxon>Tracheophyta</taxon>
        <taxon>Spermatophyta</taxon>
        <taxon>Magnoliopsida</taxon>
        <taxon>Liliopsida</taxon>
        <taxon>Poales</taxon>
        <taxon>Poaceae</taxon>
        <taxon>BOP clade</taxon>
        <taxon>Oryzoideae</taxon>
        <taxon>Oryzeae</taxon>
        <taxon>Oryzinae</taxon>
        <taxon>Oryza</taxon>
    </lineage>
</organism>
<reference evidence="2" key="2">
    <citation type="submission" date="2015-03" db="UniProtKB">
        <authorList>
            <consortium name="EnsemblPlants"/>
        </authorList>
    </citation>
    <scope>IDENTIFICATION</scope>
</reference>
<sequence>MESMGGDDATRLAQPGCEVIGELEISPPTLSLILLLPTMAPPLSLVHREALHVTEHRGIRAGKDGVGTDLVDHVSTASFVITVVGSPSPLRPSLACRRRRSSQKERERGEKREREKGEKDEEERMWAHISVGPTNFFLCE</sequence>
<accession>A0A0D3FD70</accession>
<keyword evidence="3" id="KW-1185">Reference proteome</keyword>
<protein>
    <submittedName>
        <fullName evidence="2">Uncharacterized protein</fullName>
    </submittedName>
</protein>
<dbReference type="Gramene" id="OBART03G01860.1">
    <property type="protein sequence ID" value="OBART03G01860.1"/>
    <property type="gene ID" value="OBART03G01860"/>
</dbReference>
<dbReference type="AlphaFoldDB" id="A0A0D3FD70"/>
<evidence type="ECO:0000256" key="1">
    <source>
        <dbReference type="SAM" id="MobiDB-lite"/>
    </source>
</evidence>
<dbReference type="EnsemblPlants" id="OBART03G01860.1">
    <property type="protein sequence ID" value="OBART03G01860.1"/>
    <property type="gene ID" value="OBART03G01860"/>
</dbReference>
<dbReference type="Proteomes" id="UP000026960">
    <property type="component" value="Chromosome 3"/>
</dbReference>